<evidence type="ECO:0000313" key="2">
    <source>
        <dbReference type="EMBL" id="CEK70556.1"/>
    </source>
</evidence>
<sequence>MLEKLSTIFLLISTDHKLKMLMPSNKHPHQVSTYHQVRLKLPTCRIHVLAKDDLPVMFYILFNHVLHHIMFNDLLDHVLCLFSWIIV</sequence>
<reference evidence="2" key="1">
    <citation type="submission" date="2014-12" db="EMBL/GenBank/DDBJ databases">
        <title>Insight into the proteome of Arion vulgaris.</title>
        <authorList>
            <person name="Aradska J."/>
            <person name="Bulat T."/>
            <person name="Smidak R."/>
            <person name="Sarate P."/>
            <person name="Gangsoo J."/>
            <person name="Sialana F."/>
            <person name="Bilban M."/>
            <person name="Lubec G."/>
        </authorList>
    </citation>
    <scope>NUCLEOTIDE SEQUENCE</scope>
    <source>
        <tissue evidence="2">Skin</tissue>
    </source>
</reference>
<protein>
    <submittedName>
        <fullName evidence="2">Uncharacterized protein</fullName>
    </submittedName>
</protein>
<gene>
    <name evidence="2" type="primary">ORF74633</name>
    <name evidence="1" type="synonym">ORF74627</name>
</gene>
<accession>A0A0B6ZRV8</accession>
<name>A0A0B6ZRV8_9EUPU</name>
<proteinExistence type="predicted"/>
<organism evidence="2">
    <name type="scientific">Arion vulgaris</name>
    <dbReference type="NCBI Taxonomy" id="1028688"/>
    <lineage>
        <taxon>Eukaryota</taxon>
        <taxon>Metazoa</taxon>
        <taxon>Spiralia</taxon>
        <taxon>Lophotrochozoa</taxon>
        <taxon>Mollusca</taxon>
        <taxon>Gastropoda</taxon>
        <taxon>Heterobranchia</taxon>
        <taxon>Euthyneura</taxon>
        <taxon>Panpulmonata</taxon>
        <taxon>Eupulmonata</taxon>
        <taxon>Stylommatophora</taxon>
        <taxon>Helicina</taxon>
        <taxon>Arionoidea</taxon>
        <taxon>Arionidae</taxon>
        <taxon>Arion</taxon>
    </lineage>
</organism>
<dbReference type="EMBL" id="HACG01023691">
    <property type="protein sequence ID" value="CEK70556.1"/>
    <property type="molecule type" value="Transcribed_RNA"/>
</dbReference>
<dbReference type="EMBL" id="HACG01023689">
    <property type="protein sequence ID" value="CEK70554.1"/>
    <property type="molecule type" value="Transcribed_RNA"/>
</dbReference>
<dbReference type="AlphaFoldDB" id="A0A0B6ZRV8"/>
<evidence type="ECO:0000313" key="1">
    <source>
        <dbReference type="EMBL" id="CEK70554.1"/>
    </source>
</evidence>